<comment type="caution">
    <text evidence="1">The sequence shown here is derived from an EMBL/GenBank/DDBJ whole genome shotgun (WGS) entry which is preliminary data.</text>
</comment>
<accession>A0ABX5EMR8</accession>
<gene>
    <name evidence="1" type="ORF">CLV36_11634</name>
</gene>
<proteinExistence type="predicted"/>
<sequence>MKPKEIGRMGIAMVLIAQSVVLACKRIGGPARHESRYW</sequence>
<keyword evidence="2" id="KW-1185">Reference proteome</keyword>
<name>A0ABX5EMR8_9BACL</name>
<evidence type="ECO:0000313" key="2">
    <source>
        <dbReference type="Proteomes" id="UP000238836"/>
    </source>
</evidence>
<dbReference type="EMBL" id="PVTZ01000016">
    <property type="protein sequence ID" value="PRZ12154.1"/>
    <property type="molecule type" value="Genomic_DNA"/>
</dbReference>
<evidence type="ECO:0008006" key="3">
    <source>
        <dbReference type="Google" id="ProtNLM"/>
    </source>
</evidence>
<protein>
    <recommendedName>
        <fullName evidence="3">Lipoprotein</fullName>
    </recommendedName>
</protein>
<organism evidence="1 2">
    <name type="scientific">Laceyella sediminis</name>
    <dbReference type="NCBI Taxonomy" id="573074"/>
    <lineage>
        <taxon>Bacteria</taxon>
        <taxon>Bacillati</taxon>
        <taxon>Bacillota</taxon>
        <taxon>Bacilli</taxon>
        <taxon>Bacillales</taxon>
        <taxon>Thermoactinomycetaceae</taxon>
        <taxon>Laceyella</taxon>
    </lineage>
</organism>
<dbReference type="Proteomes" id="UP000238836">
    <property type="component" value="Unassembled WGS sequence"/>
</dbReference>
<evidence type="ECO:0000313" key="1">
    <source>
        <dbReference type="EMBL" id="PRZ12154.1"/>
    </source>
</evidence>
<dbReference type="PROSITE" id="PS51257">
    <property type="entry name" value="PROKAR_LIPOPROTEIN"/>
    <property type="match status" value="1"/>
</dbReference>
<reference evidence="1 2" key="1">
    <citation type="submission" date="2018-03" db="EMBL/GenBank/DDBJ databases">
        <title>Genomic Encyclopedia of Archaeal and Bacterial Type Strains, Phase II (KMG-II): from individual species to whole genera.</title>
        <authorList>
            <person name="Goeker M."/>
        </authorList>
    </citation>
    <scope>NUCLEOTIDE SEQUENCE [LARGE SCALE GENOMIC DNA]</scope>
    <source>
        <strain evidence="1 2">RHA1</strain>
    </source>
</reference>